<dbReference type="RefSeq" id="XP_040627070.1">
    <property type="nucleotide sequence ID" value="XM_040773136.1"/>
</dbReference>
<feature type="compositionally biased region" description="Basic and acidic residues" evidence="1">
    <location>
        <begin position="251"/>
        <end position="262"/>
    </location>
</feature>
<accession>M5G8T0</accession>
<dbReference type="Proteomes" id="UP000030653">
    <property type="component" value="Unassembled WGS sequence"/>
</dbReference>
<dbReference type="STRING" id="1858805.M5G8T0"/>
<dbReference type="OrthoDB" id="2129662at2759"/>
<feature type="compositionally biased region" description="Pro residues" evidence="1">
    <location>
        <begin position="220"/>
        <end position="233"/>
    </location>
</feature>
<feature type="compositionally biased region" description="Low complexity" evidence="1">
    <location>
        <begin position="139"/>
        <end position="157"/>
    </location>
</feature>
<dbReference type="GeneID" id="63688198"/>
<feature type="compositionally biased region" description="Low complexity" evidence="1">
    <location>
        <begin position="79"/>
        <end position="113"/>
    </location>
</feature>
<gene>
    <name evidence="2" type="ORF">DACRYDRAFT_23169</name>
</gene>
<feature type="compositionally biased region" description="Pro residues" evidence="1">
    <location>
        <begin position="158"/>
        <end position="175"/>
    </location>
</feature>
<organism evidence="2 3">
    <name type="scientific">Dacryopinax primogenitus (strain DJM 731)</name>
    <name type="common">Brown rot fungus</name>
    <dbReference type="NCBI Taxonomy" id="1858805"/>
    <lineage>
        <taxon>Eukaryota</taxon>
        <taxon>Fungi</taxon>
        <taxon>Dikarya</taxon>
        <taxon>Basidiomycota</taxon>
        <taxon>Agaricomycotina</taxon>
        <taxon>Dacrymycetes</taxon>
        <taxon>Dacrymycetales</taxon>
        <taxon>Dacrymycetaceae</taxon>
        <taxon>Dacryopinax</taxon>
    </lineage>
</organism>
<feature type="region of interest" description="Disordered" evidence="1">
    <location>
        <begin position="311"/>
        <end position="352"/>
    </location>
</feature>
<feature type="region of interest" description="Disordered" evidence="1">
    <location>
        <begin position="218"/>
        <end position="271"/>
    </location>
</feature>
<feature type="region of interest" description="Disordered" evidence="1">
    <location>
        <begin position="70"/>
        <end position="182"/>
    </location>
</feature>
<name>M5G8T0_DACPD</name>
<keyword evidence="3" id="KW-1185">Reference proteome</keyword>
<dbReference type="EMBL" id="JH795867">
    <property type="protein sequence ID" value="EJU00173.1"/>
    <property type="molecule type" value="Genomic_DNA"/>
</dbReference>
<dbReference type="AlphaFoldDB" id="M5G8T0"/>
<feature type="region of interest" description="Disordered" evidence="1">
    <location>
        <begin position="1"/>
        <end position="48"/>
    </location>
</feature>
<evidence type="ECO:0000313" key="3">
    <source>
        <dbReference type="Proteomes" id="UP000030653"/>
    </source>
</evidence>
<proteinExistence type="predicted"/>
<feature type="compositionally biased region" description="Low complexity" evidence="1">
    <location>
        <begin position="20"/>
        <end position="43"/>
    </location>
</feature>
<protein>
    <submittedName>
        <fullName evidence="2">Uncharacterized protein</fullName>
    </submittedName>
</protein>
<dbReference type="HOGENOM" id="CLU_371315_0_0_1"/>
<evidence type="ECO:0000256" key="1">
    <source>
        <dbReference type="SAM" id="MobiDB-lite"/>
    </source>
</evidence>
<feature type="compositionally biased region" description="Polar residues" evidence="1">
    <location>
        <begin position="1"/>
        <end position="19"/>
    </location>
</feature>
<sequence>MDNSQLPWMSFDTSLFPLTQQQQQPQQLQQQPQQQQQQSQQSSVEEQRVRLELARETIKLRELELQIAAEKRKEREAELALAHLQNGSSQGTSSNGPSPQNQNGNGSGQSTSPAAPLPPQQEFFNPGMSFPQAHTATSNFDFNPFPLDFLPQIQGQWLPPPPQPQQGAPSPPQPVPGVGSNGMSLSSLNMGLADPSFPLGVDDAAFDDILAELLQNEPSYVPPPVQTPEPGQPSPEEVDGSPEQGMSGSRESPRALPDEHRAATASNGPVAAGGIPGLGQIHNGAPASIFDQTKALVSRIAAQGGFDKSALASLSPSGSISRSGSGSAGQSPETTLAASSASSVSQAQPTMLPTTKRSKKLLLEQLACCAQCGAGIAKLLLRGTKQELDDPFDMHYLCSACAPVVPAQQGVRKRVKQTEDCTLPTVCDVCLRTRGRGGIVPRREGTVLQFAVEVVCLPCTEKYKRCSDCGGGSGRLGVGKWRCKELFDEGRKTCNLSHARLGTGELELAVWEVPDDVDQELQIETVLNACENLWKENVLRMAVPEILDSDADSAMGLKTYQDIQEKILQHGWPARDFVMKDETYSGQRKYLALTWAKNRPRRGKTTTIGERTGKVVKDEDWLFANIRRTRIFAPAGSMLVGIWLSHWDMNRRTIHISTTSPFDPGDLEDRSVVAIAETLNRIITTGSNDAAAILPPAHVWVTYNELSPVIEQRMEDALIKKKGFFPLDEYVQRFPDVKRDDFIEPKYTRVVKPSGWKQGDPGIDTPVHILVKTLGKSMNWYRLQKLKMQEMHEKRVMSQLVRKRKALEDEESRGRDH</sequence>
<evidence type="ECO:0000313" key="2">
    <source>
        <dbReference type="EMBL" id="EJU00173.1"/>
    </source>
</evidence>
<reference evidence="2 3" key="1">
    <citation type="journal article" date="2012" name="Science">
        <title>The Paleozoic origin of enzymatic lignin decomposition reconstructed from 31 fungal genomes.</title>
        <authorList>
            <person name="Floudas D."/>
            <person name="Binder M."/>
            <person name="Riley R."/>
            <person name="Barry K."/>
            <person name="Blanchette R.A."/>
            <person name="Henrissat B."/>
            <person name="Martinez A.T."/>
            <person name="Otillar R."/>
            <person name="Spatafora J.W."/>
            <person name="Yadav J.S."/>
            <person name="Aerts A."/>
            <person name="Benoit I."/>
            <person name="Boyd A."/>
            <person name="Carlson A."/>
            <person name="Copeland A."/>
            <person name="Coutinho P.M."/>
            <person name="de Vries R.P."/>
            <person name="Ferreira P."/>
            <person name="Findley K."/>
            <person name="Foster B."/>
            <person name="Gaskell J."/>
            <person name="Glotzer D."/>
            <person name="Gorecki P."/>
            <person name="Heitman J."/>
            <person name="Hesse C."/>
            <person name="Hori C."/>
            <person name="Igarashi K."/>
            <person name="Jurgens J.A."/>
            <person name="Kallen N."/>
            <person name="Kersten P."/>
            <person name="Kohler A."/>
            <person name="Kuees U."/>
            <person name="Kumar T.K.A."/>
            <person name="Kuo A."/>
            <person name="LaButti K."/>
            <person name="Larrondo L.F."/>
            <person name="Lindquist E."/>
            <person name="Ling A."/>
            <person name="Lombard V."/>
            <person name="Lucas S."/>
            <person name="Lundell T."/>
            <person name="Martin R."/>
            <person name="McLaughlin D.J."/>
            <person name="Morgenstern I."/>
            <person name="Morin E."/>
            <person name="Murat C."/>
            <person name="Nagy L.G."/>
            <person name="Nolan M."/>
            <person name="Ohm R.A."/>
            <person name="Patyshakuliyeva A."/>
            <person name="Rokas A."/>
            <person name="Ruiz-Duenas F.J."/>
            <person name="Sabat G."/>
            <person name="Salamov A."/>
            <person name="Samejima M."/>
            <person name="Schmutz J."/>
            <person name="Slot J.C."/>
            <person name="St John F."/>
            <person name="Stenlid J."/>
            <person name="Sun H."/>
            <person name="Sun S."/>
            <person name="Syed K."/>
            <person name="Tsang A."/>
            <person name="Wiebenga A."/>
            <person name="Young D."/>
            <person name="Pisabarro A."/>
            <person name="Eastwood D.C."/>
            <person name="Martin F."/>
            <person name="Cullen D."/>
            <person name="Grigoriev I.V."/>
            <person name="Hibbett D.S."/>
        </authorList>
    </citation>
    <scope>NUCLEOTIDE SEQUENCE [LARGE SCALE GENOMIC DNA]</scope>
    <source>
        <strain evidence="2 3">DJM-731 SS1</strain>
    </source>
</reference>
<feature type="compositionally biased region" description="Low complexity" evidence="1">
    <location>
        <begin position="311"/>
        <end position="348"/>
    </location>
</feature>